<organism evidence="2">
    <name type="scientific">Magnaporthiopsis poae (strain ATCC 64411 / 73-15)</name>
    <name type="common">Kentucky bluegrass fungus</name>
    <name type="synonym">Magnaporthe poae</name>
    <dbReference type="NCBI Taxonomy" id="644358"/>
    <lineage>
        <taxon>Eukaryota</taxon>
        <taxon>Fungi</taxon>
        <taxon>Dikarya</taxon>
        <taxon>Ascomycota</taxon>
        <taxon>Pezizomycotina</taxon>
        <taxon>Sordariomycetes</taxon>
        <taxon>Sordariomycetidae</taxon>
        <taxon>Magnaporthales</taxon>
        <taxon>Magnaporthaceae</taxon>
        <taxon>Magnaporthiopsis</taxon>
    </lineage>
</organism>
<reference evidence="2" key="2">
    <citation type="submission" date="2011-03" db="EMBL/GenBank/DDBJ databases">
        <title>Annotation of Magnaporthe poae ATCC 64411.</title>
        <authorList>
            <person name="Ma L.-J."/>
            <person name="Dead R."/>
            <person name="Young S.K."/>
            <person name="Zeng Q."/>
            <person name="Gargeya S."/>
            <person name="Fitzgerald M."/>
            <person name="Haas B."/>
            <person name="Abouelleil A."/>
            <person name="Alvarado L."/>
            <person name="Arachchi H.M."/>
            <person name="Berlin A."/>
            <person name="Brown A."/>
            <person name="Chapman S.B."/>
            <person name="Chen Z."/>
            <person name="Dunbar C."/>
            <person name="Freedman E."/>
            <person name="Gearin G."/>
            <person name="Gellesch M."/>
            <person name="Goldberg J."/>
            <person name="Griggs A."/>
            <person name="Gujja S."/>
            <person name="Heiman D."/>
            <person name="Howarth C."/>
            <person name="Larson L."/>
            <person name="Lui A."/>
            <person name="MacDonald P.J.P."/>
            <person name="Mehta T."/>
            <person name="Montmayeur A."/>
            <person name="Murphy C."/>
            <person name="Neiman D."/>
            <person name="Pearson M."/>
            <person name="Priest M."/>
            <person name="Roberts A."/>
            <person name="Saif S."/>
            <person name="Shea T."/>
            <person name="Shenoy N."/>
            <person name="Sisk P."/>
            <person name="Stolte C."/>
            <person name="Sykes S."/>
            <person name="Yandava C."/>
            <person name="Wortman J."/>
            <person name="Nusbaum C."/>
            <person name="Birren B."/>
        </authorList>
    </citation>
    <scope>NUCLEOTIDE SEQUENCE</scope>
    <source>
        <strain evidence="2">ATCC 64411</strain>
    </source>
</reference>
<dbReference type="AlphaFoldDB" id="A0A0H2U3C6"/>
<name>A0A0H2U3C6_MAGP6</name>
<evidence type="ECO:0000256" key="1">
    <source>
        <dbReference type="SAM" id="MobiDB-lite"/>
    </source>
</evidence>
<accession>A0A0H2U3C6</accession>
<protein>
    <submittedName>
        <fullName evidence="2">Uncharacterized protein</fullName>
    </submittedName>
</protein>
<feature type="region of interest" description="Disordered" evidence="1">
    <location>
        <begin position="1"/>
        <end position="20"/>
    </location>
</feature>
<sequence length="223" mass="24703">MAPTGKDVTHPLKPGSIAPQPSLLPVPSNAVLPGDKLCAACSPLNLTARRFIVFPTDSDFMRWTQPITKKLVLQPVPQMRKNTNCPLCRLLLVSLSGGIDEVPDVDRRGRKLQVAISWGTTGRTPNRDQPWGRLSEVRLLHPSLVLDGGKYPDLPLKGILFPEITLLANDLPPDAPPTALPFLPRPTRHDAIDFELVRRWLSICEARHGTVCNLAHTMQPMDW</sequence>
<dbReference type="VEuPathDB" id="FungiDB:MAPG_09356"/>
<evidence type="ECO:0000313" key="2">
    <source>
        <dbReference type="EMBL" id="KLU90830.1"/>
    </source>
</evidence>
<reference evidence="2" key="1">
    <citation type="submission" date="2010-05" db="EMBL/GenBank/DDBJ databases">
        <title>The Genome Sequence of Magnaporthe poae strain ATCC 64411.</title>
        <authorList>
            <consortium name="The Broad Institute Genome Sequencing Platform"/>
            <consortium name="Broad Institute Genome Sequencing Center for Infectious Disease"/>
            <person name="Ma L.-J."/>
            <person name="Dead R."/>
            <person name="Young S."/>
            <person name="Zeng Q."/>
            <person name="Koehrsen M."/>
            <person name="Alvarado L."/>
            <person name="Berlin A."/>
            <person name="Chapman S.B."/>
            <person name="Chen Z."/>
            <person name="Freedman E."/>
            <person name="Gellesch M."/>
            <person name="Goldberg J."/>
            <person name="Griggs A."/>
            <person name="Gujja S."/>
            <person name="Heilman E.R."/>
            <person name="Heiman D."/>
            <person name="Hepburn T."/>
            <person name="Howarth C."/>
            <person name="Jen D."/>
            <person name="Larson L."/>
            <person name="Mehta T."/>
            <person name="Neiman D."/>
            <person name="Pearson M."/>
            <person name="Roberts A."/>
            <person name="Saif S."/>
            <person name="Shea T."/>
            <person name="Shenoy N."/>
            <person name="Sisk P."/>
            <person name="Stolte C."/>
            <person name="Sykes S."/>
            <person name="Walk T."/>
            <person name="White J."/>
            <person name="Yandava C."/>
            <person name="Haas B."/>
            <person name="Nusbaum C."/>
            <person name="Birren B."/>
        </authorList>
    </citation>
    <scope>NUCLEOTIDE SEQUENCE</scope>
    <source>
        <strain evidence="2">ATCC 64411</strain>
    </source>
</reference>
<dbReference type="EMBL" id="GL876976">
    <property type="protein sequence ID" value="KLU90830.1"/>
    <property type="molecule type" value="Genomic_DNA"/>
</dbReference>
<gene>
    <name evidence="2" type="ORF">MAPG_09356</name>
</gene>
<feature type="non-terminal residue" evidence="2">
    <location>
        <position position="223"/>
    </location>
</feature>
<proteinExistence type="predicted"/>